<evidence type="ECO:0000256" key="1">
    <source>
        <dbReference type="ARBA" id="ARBA00023015"/>
    </source>
</evidence>
<accession>A0A3S0C9F8</accession>
<evidence type="ECO:0000259" key="6">
    <source>
        <dbReference type="PROSITE" id="PS50110"/>
    </source>
</evidence>
<proteinExistence type="predicted"/>
<keyword evidence="1" id="KW-0805">Transcription regulation</keyword>
<dbReference type="Pfam" id="PF12833">
    <property type="entry name" value="HTH_18"/>
    <property type="match status" value="1"/>
</dbReference>
<sequence length="483" mass="54518">MMGMWTVLLVEDEGFVREAIRETVDWEGHGFCVAGEAGDGREALSAILALKPDVVIADIVMPGMDGIELLKEARKAGIRSRFIMLTAMSHFDYARDALQYGAFNYLLKLSLDDEVLLDNLARIKGELLEELRVAGEALYPHYHRIWSGIRGTSLLAPEDQAIPVAAAEKFGSLKLDIIAVLSGTGSSSADQAGIRPDAYLVVQSFYEEGQTTFFCWKCHSEDEHAHWNKPNRPVGLVVGSCMDRLAQDWRRALNQLNCFWYGREACPMTEDHKLPSIAELEAELIRCFEERNQRKCEEVAAQLWEGMEASSFSHMEVKMLAGHLLQILAMLAGRRSEDSEGSRIHSAISHESLLAHVLQTIRDHIRYLKEEQVNFTDHPEVNRVIQYMLEHYKENIKVADLAKLVAINVDYLSTVFGKKTGLTPIAFLQNIRIEQAKRLLLHTKLSVEEIAFQTGFTDGAYFIKVFKRMAGLTPSSFRRETNI</sequence>
<name>A0A3S0C9F8_9BACL</name>
<evidence type="ECO:0000256" key="4">
    <source>
        <dbReference type="PROSITE-ProRule" id="PRU00169"/>
    </source>
</evidence>
<dbReference type="AlphaFoldDB" id="A0A3S0C9F8"/>
<feature type="modified residue" description="4-aspartylphosphate" evidence="4">
    <location>
        <position position="58"/>
    </location>
</feature>
<dbReference type="Gene3D" id="1.10.10.60">
    <property type="entry name" value="Homeodomain-like"/>
    <property type="match status" value="2"/>
</dbReference>
<dbReference type="InterPro" id="IPR001789">
    <property type="entry name" value="Sig_transdc_resp-reg_receiver"/>
</dbReference>
<dbReference type="Proteomes" id="UP000276128">
    <property type="component" value="Unassembled WGS sequence"/>
</dbReference>
<dbReference type="PANTHER" id="PTHR43280">
    <property type="entry name" value="ARAC-FAMILY TRANSCRIPTIONAL REGULATOR"/>
    <property type="match status" value="1"/>
</dbReference>
<keyword evidence="3" id="KW-0804">Transcription</keyword>
<dbReference type="PROSITE" id="PS01124">
    <property type="entry name" value="HTH_ARAC_FAMILY_2"/>
    <property type="match status" value="1"/>
</dbReference>
<evidence type="ECO:0000256" key="3">
    <source>
        <dbReference type="ARBA" id="ARBA00023163"/>
    </source>
</evidence>
<reference evidence="7 8" key="1">
    <citation type="submission" date="2018-12" db="EMBL/GenBank/DDBJ databases">
        <title>Bacillus ochoae sp. nov., Paenibacillus whitsoniae sp. nov., Paenibacillus spiritus sp. nov. Isolated from the Mars Exploration Rover during spacecraft assembly.</title>
        <authorList>
            <person name="Seuylemezian A."/>
            <person name="Vaishampayan P."/>
        </authorList>
    </citation>
    <scope>NUCLEOTIDE SEQUENCE [LARGE SCALE GENOMIC DNA]</scope>
    <source>
        <strain evidence="7 8">MER 54</strain>
    </source>
</reference>
<dbReference type="GO" id="GO:0000160">
    <property type="term" value="P:phosphorelay signal transduction system"/>
    <property type="evidence" value="ECO:0007669"/>
    <property type="project" value="InterPro"/>
</dbReference>
<dbReference type="InterPro" id="IPR020449">
    <property type="entry name" value="Tscrpt_reg_AraC-type_HTH"/>
</dbReference>
<dbReference type="SUPFAM" id="SSF52172">
    <property type="entry name" value="CheY-like"/>
    <property type="match status" value="1"/>
</dbReference>
<comment type="caution">
    <text evidence="7">The sequence shown here is derived from an EMBL/GenBank/DDBJ whole genome shotgun (WGS) entry which is preliminary data.</text>
</comment>
<gene>
    <name evidence="7" type="ORF">EJQ19_15365</name>
</gene>
<dbReference type="PRINTS" id="PR00032">
    <property type="entry name" value="HTHARAC"/>
</dbReference>
<keyword evidence="8" id="KW-1185">Reference proteome</keyword>
<dbReference type="PROSITE" id="PS00041">
    <property type="entry name" value="HTH_ARAC_FAMILY_1"/>
    <property type="match status" value="1"/>
</dbReference>
<evidence type="ECO:0000313" key="7">
    <source>
        <dbReference type="EMBL" id="RTE08895.1"/>
    </source>
</evidence>
<dbReference type="PANTHER" id="PTHR43280:SF2">
    <property type="entry name" value="HTH-TYPE TRANSCRIPTIONAL REGULATOR EXSA"/>
    <property type="match status" value="1"/>
</dbReference>
<organism evidence="7 8">
    <name type="scientific">Paenibacillus whitsoniae</name>
    <dbReference type="NCBI Taxonomy" id="2496558"/>
    <lineage>
        <taxon>Bacteria</taxon>
        <taxon>Bacillati</taxon>
        <taxon>Bacillota</taxon>
        <taxon>Bacilli</taxon>
        <taxon>Bacillales</taxon>
        <taxon>Paenibacillaceae</taxon>
        <taxon>Paenibacillus</taxon>
    </lineage>
</organism>
<evidence type="ECO:0000256" key="2">
    <source>
        <dbReference type="ARBA" id="ARBA00023125"/>
    </source>
</evidence>
<dbReference type="InterPro" id="IPR018062">
    <property type="entry name" value="HTH_AraC-typ_CS"/>
</dbReference>
<dbReference type="GO" id="GO:0003700">
    <property type="term" value="F:DNA-binding transcription factor activity"/>
    <property type="evidence" value="ECO:0007669"/>
    <property type="project" value="InterPro"/>
</dbReference>
<evidence type="ECO:0000313" key="8">
    <source>
        <dbReference type="Proteomes" id="UP000276128"/>
    </source>
</evidence>
<keyword evidence="4" id="KW-0597">Phosphoprotein</keyword>
<protein>
    <submittedName>
        <fullName evidence="7">Helix-turn-helix domain-containing protein</fullName>
    </submittedName>
</protein>
<dbReference type="SUPFAM" id="SSF46689">
    <property type="entry name" value="Homeodomain-like"/>
    <property type="match status" value="2"/>
</dbReference>
<dbReference type="InterPro" id="IPR009057">
    <property type="entry name" value="Homeodomain-like_sf"/>
</dbReference>
<dbReference type="InterPro" id="IPR018060">
    <property type="entry name" value="HTH_AraC"/>
</dbReference>
<dbReference type="OrthoDB" id="1769137at2"/>
<dbReference type="GO" id="GO:0043565">
    <property type="term" value="F:sequence-specific DNA binding"/>
    <property type="evidence" value="ECO:0007669"/>
    <property type="project" value="InterPro"/>
</dbReference>
<keyword evidence="2" id="KW-0238">DNA-binding</keyword>
<dbReference type="SMART" id="SM00448">
    <property type="entry name" value="REC"/>
    <property type="match status" value="1"/>
</dbReference>
<feature type="domain" description="HTH araC/xylS-type" evidence="5">
    <location>
        <begin position="382"/>
        <end position="480"/>
    </location>
</feature>
<dbReference type="SMART" id="SM00342">
    <property type="entry name" value="HTH_ARAC"/>
    <property type="match status" value="1"/>
</dbReference>
<feature type="domain" description="Response regulatory" evidence="6">
    <location>
        <begin position="6"/>
        <end position="123"/>
    </location>
</feature>
<dbReference type="PROSITE" id="PS50110">
    <property type="entry name" value="RESPONSE_REGULATORY"/>
    <property type="match status" value="1"/>
</dbReference>
<dbReference type="EMBL" id="RXHU01000042">
    <property type="protein sequence ID" value="RTE08895.1"/>
    <property type="molecule type" value="Genomic_DNA"/>
</dbReference>
<dbReference type="Pfam" id="PF00072">
    <property type="entry name" value="Response_reg"/>
    <property type="match status" value="1"/>
</dbReference>
<dbReference type="InterPro" id="IPR011006">
    <property type="entry name" value="CheY-like_superfamily"/>
</dbReference>
<dbReference type="CDD" id="cd17536">
    <property type="entry name" value="REC_YesN-like"/>
    <property type="match status" value="1"/>
</dbReference>
<dbReference type="Gene3D" id="3.40.50.2300">
    <property type="match status" value="1"/>
</dbReference>
<evidence type="ECO:0000259" key="5">
    <source>
        <dbReference type="PROSITE" id="PS01124"/>
    </source>
</evidence>